<accession>A0A482X3E0</accession>
<feature type="chain" id="PRO_5019720734" description="VM domain-containing protein" evidence="1">
    <location>
        <begin position="21"/>
        <end position="94"/>
    </location>
</feature>
<dbReference type="InParanoid" id="A0A482X3E0"/>
<evidence type="ECO:0000313" key="3">
    <source>
        <dbReference type="Proteomes" id="UP000291343"/>
    </source>
</evidence>
<sequence length="94" mass="10155">MNFTVNCLAILASLISHTLSAPSAIFGPPPPVLGAPYPVPPLAPSFVTARSSQVIARNYNALFLAPPPQPVYAPAYPYPPYPAYPTTYEPNYFF</sequence>
<dbReference type="EMBL" id="QKKF02018737">
    <property type="protein sequence ID" value="RZF40243.1"/>
    <property type="molecule type" value="Genomic_DNA"/>
</dbReference>
<evidence type="ECO:0008006" key="4">
    <source>
        <dbReference type="Google" id="ProtNLM"/>
    </source>
</evidence>
<keyword evidence="1" id="KW-0732">Signal</keyword>
<name>A0A482X3E0_LAOST</name>
<protein>
    <recommendedName>
        <fullName evidence="4">VM domain-containing protein</fullName>
    </recommendedName>
</protein>
<organism evidence="2 3">
    <name type="scientific">Laodelphax striatellus</name>
    <name type="common">Small brown planthopper</name>
    <name type="synonym">Delphax striatella</name>
    <dbReference type="NCBI Taxonomy" id="195883"/>
    <lineage>
        <taxon>Eukaryota</taxon>
        <taxon>Metazoa</taxon>
        <taxon>Ecdysozoa</taxon>
        <taxon>Arthropoda</taxon>
        <taxon>Hexapoda</taxon>
        <taxon>Insecta</taxon>
        <taxon>Pterygota</taxon>
        <taxon>Neoptera</taxon>
        <taxon>Paraneoptera</taxon>
        <taxon>Hemiptera</taxon>
        <taxon>Auchenorrhyncha</taxon>
        <taxon>Fulgoroidea</taxon>
        <taxon>Delphacidae</taxon>
        <taxon>Criomorphinae</taxon>
        <taxon>Laodelphax</taxon>
    </lineage>
</organism>
<gene>
    <name evidence="2" type="ORF">LSTR_LSTR007443</name>
</gene>
<reference evidence="2 3" key="1">
    <citation type="journal article" date="2017" name="Gigascience">
        <title>Genome sequence of the small brown planthopper, Laodelphax striatellus.</title>
        <authorList>
            <person name="Zhu J."/>
            <person name="Jiang F."/>
            <person name="Wang X."/>
            <person name="Yang P."/>
            <person name="Bao Y."/>
            <person name="Zhao W."/>
            <person name="Wang W."/>
            <person name="Lu H."/>
            <person name="Wang Q."/>
            <person name="Cui N."/>
            <person name="Li J."/>
            <person name="Chen X."/>
            <person name="Luo L."/>
            <person name="Yu J."/>
            <person name="Kang L."/>
            <person name="Cui F."/>
        </authorList>
    </citation>
    <scope>NUCLEOTIDE SEQUENCE [LARGE SCALE GENOMIC DNA]</scope>
    <source>
        <strain evidence="2">Lst14</strain>
    </source>
</reference>
<keyword evidence="3" id="KW-1185">Reference proteome</keyword>
<feature type="signal peptide" evidence="1">
    <location>
        <begin position="1"/>
        <end position="20"/>
    </location>
</feature>
<evidence type="ECO:0000313" key="2">
    <source>
        <dbReference type="EMBL" id="RZF40243.1"/>
    </source>
</evidence>
<comment type="caution">
    <text evidence="2">The sequence shown here is derived from an EMBL/GenBank/DDBJ whole genome shotgun (WGS) entry which is preliminary data.</text>
</comment>
<evidence type="ECO:0000256" key="1">
    <source>
        <dbReference type="SAM" id="SignalP"/>
    </source>
</evidence>
<proteinExistence type="predicted"/>
<dbReference type="AlphaFoldDB" id="A0A482X3E0"/>
<dbReference type="Proteomes" id="UP000291343">
    <property type="component" value="Unassembled WGS sequence"/>
</dbReference>